<comment type="caution">
    <text evidence="5">The sequence shown here is derived from an EMBL/GenBank/DDBJ whole genome shotgun (WGS) entry which is preliminary data.</text>
</comment>
<dbReference type="AlphaFoldDB" id="A0A3S3RDS4"/>
<reference evidence="5 6" key="1">
    <citation type="submission" date="2018-12" db="EMBL/GenBank/DDBJ databases">
        <title>The complete genome of the methanogenic archaea of the candidate phylum Verstraetearchaeota, obtained from the metagenome of underground thermal water.</title>
        <authorList>
            <person name="Kadnikov V.V."/>
            <person name="Mardanov A.V."/>
            <person name="Beletsky A.V."/>
            <person name="Karnachuk O.V."/>
            <person name="Ravin N.V."/>
        </authorList>
    </citation>
    <scope>NUCLEOTIDE SEQUENCE [LARGE SCALE GENOMIC DNA]</scope>
    <source>
        <strain evidence="5">Ch88</strain>
    </source>
</reference>
<dbReference type="SUPFAM" id="SSF51998">
    <property type="entry name" value="PFL-like glycyl radical enzymes"/>
    <property type="match status" value="1"/>
</dbReference>
<organism evidence="5 6">
    <name type="scientific">Methanosuratincola subterraneus</name>
    <dbReference type="NCBI Taxonomy" id="2593994"/>
    <lineage>
        <taxon>Archaea</taxon>
        <taxon>Thermoproteota</taxon>
        <taxon>Methanosuratincolia</taxon>
        <taxon>Candidatus Methanomethylicales</taxon>
        <taxon>Candidatus Methanomethylicaceae</taxon>
        <taxon>Candidatus Methanosuratincola (ex Vanwonterghem et al. 2016)</taxon>
    </lineage>
</organism>
<dbReference type="GO" id="GO:0008998">
    <property type="term" value="F:ribonucleoside-triphosphate reductase (thioredoxin) activity"/>
    <property type="evidence" value="ECO:0007669"/>
    <property type="project" value="InterPro"/>
</dbReference>
<name>A0A3S3RDS4_METS7</name>
<dbReference type="Proteomes" id="UP000288215">
    <property type="component" value="Unassembled WGS sequence"/>
</dbReference>
<dbReference type="PROSITE" id="PS51161">
    <property type="entry name" value="ATP_CONE"/>
    <property type="match status" value="1"/>
</dbReference>
<dbReference type="SUPFAM" id="SSF46785">
    <property type="entry name" value="Winged helix' DNA-binding domain"/>
    <property type="match status" value="1"/>
</dbReference>
<dbReference type="GO" id="GO:0003700">
    <property type="term" value="F:DNA-binding transcription factor activity"/>
    <property type="evidence" value="ECO:0007669"/>
    <property type="project" value="InterPro"/>
</dbReference>
<feature type="domain" description="ATP-cone" evidence="4">
    <location>
        <begin position="101"/>
        <end position="186"/>
    </location>
</feature>
<accession>A0A3S3RDS4</accession>
<dbReference type="InterPro" id="IPR012833">
    <property type="entry name" value="NrdD"/>
</dbReference>
<dbReference type="GO" id="GO:0004748">
    <property type="term" value="F:ribonucleoside-diphosphate reductase activity, thioredoxin disulfide as acceptor"/>
    <property type="evidence" value="ECO:0007669"/>
    <property type="project" value="TreeGrafter"/>
</dbReference>
<evidence type="ECO:0000256" key="3">
    <source>
        <dbReference type="PROSITE-ProRule" id="PRU00492"/>
    </source>
</evidence>
<gene>
    <name evidence="5" type="ORF">Metus_1599</name>
</gene>
<dbReference type="PANTHER" id="PTHR21075">
    <property type="entry name" value="ANAEROBIC RIBONUCLEOSIDE-TRIPHOSPHATE REDUCTASE"/>
    <property type="match status" value="1"/>
</dbReference>
<dbReference type="GO" id="GO:0009265">
    <property type="term" value="P:2'-deoxyribonucleotide biosynthetic process"/>
    <property type="evidence" value="ECO:0007669"/>
    <property type="project" value="TreeGrafter"/>
</dbReference>
<protein>
    <recommendedName>
        <fullName evidence="4">ATP-cone domain-containing protein</fullName>
    </recommendedName>
</protein>
<sequence length="757" mass="85061">MSSERLMDSILSALSNEIRAEVLKMISIAGPLSFTEIMERLNMNPKSDAGKFGYHLRTLIDSELVASDEATGKYYLTLLGQDVANFVYGVEDAVRRKKGEMQVRTSSLTIEPFDRKKIIQALIREANVPRKLAESISKEAEERLKKLQIRYLTAALIREFVNAILLEKGLEEYRHSLTRLGQPVYDVTLTIENAAYKGLSSPNEVHSLAGDAVYEEYMLLKVLPRTIADAHLSGAIHINNANYWVLRPADVQHDLRQFLNGELPPDGTGLTAPSHYAPKSLRGALYATLCLIKTSSGLVSNAQTLPFFNVFLSPFVSGMGDDEIRSELRDFVYALNAVINGSNVSVGVQLETSIPDFLASLPIDKGSSLRYGDFSDDSVRLLKLLMEVMSDPDGAGKVFLNPALFLKISRKALVTDSGLESISKASIVTKKWGTVYYINQIHEWQTENASYNADLSRLDSSWKDWELGTIRCGILDNITINLPRIAYAAKGNDDRLMERLRELVELSKEALMIKRQVIHNRMKDKLLPLFQEQLSGTPYYRVDESAGIVSFIGLPEAVQYHTGLDPSENAEALKLSIRIVETIRDFCKESAPSIRILPSYITFEPAAQRLTNLDISSGLVEGKSVLPYTEHSVLPLTRPVPLKKRLQVEELFQKLTLGGHFFNIRLEEPFPTSEMICNHVKRISETAEIGAFGFTRDYMYCGKCSNISAGFQDRCPRCSHSGDRLLKYTRVYGKYLPSRKWGNSERMFAMETQRFML</sequence>
<dbReference type="InterPro" id="IPR036388">
    <property type="entry name" value="WH-like_DNA-bd_sf"/>
</dbReference>
<dbReference type="Pfam" id="PF24038">
    <property type="entry name" value="DUF7347"/>
    <property type="match status" value="1"/>
</dbReference>
<keyword evidence="1 3" id="KW-0547">Nucleotide-binding</keyword>
<dbReference type="SMART" id="SM00418">
    <property type="entry name" value="HTH_ARSR"/>
    <property type="match status" value="1"/>
</dbReference>
<dbReference type="GO" id="GO:0031250">
    <property type="term" value="C:anaerobic ribonucleoside-triphosphate reductase complex"/>
    <property type="evidence" value="ECO:0007669"/>
    <property type="project" value="TreeGrafter"/>
</dbReference>
<dbReference type="Pfam" id="PF13597">
    <property type="entry name" value="NRDD"/>
    <property type="match status" value="1"/>
</dbReference>
<dbReference type="Gene3D" id="3.20.70.20">
    <property type="match status" value="1"/>
</dbReference>
<dbReference type="InterPro" id="IPR001845">
    <property type="entry name" value="HTH_ArsR_DNA-bd_dom"/>
</dbReference>
<evidence type="ECO:0000313" key="5">
    <source>
        <dbReference type="EMBL" id="RWX72740.1"/>
    </source>
</evidence>
<proteinExistence type="predicted"/>
<evidence type="ECO:0000256" key="2">
    <source>
        <dbReference type="ARBA" id="ARBA00022840"/>
    </source>
</evidence>
<evidence type="ECO:0000313" key="6">
    <source>
        <dbReference type="Proteomes" id="UP000288215"/>
    </source>
</evidence>
<keyword evidence="2 3" id="KW-0067">ATP-binding</keyword>
<dbReference type="PANTHER" id="PTHR21075:SF0">
    <property type="entry name" value="ANAEROBIC RIBONUCLEOSIDE-TRIPHOSPHATE REDUCTASE"/>
    <property type="match status" value="1"/>
</dbReference>
<dbReference type="InterPro" id="IPR005144">
    <property type="entry name" value="ATP-cone_dom"/>
</dbReference>
<evidence type="ECO:0000256" key="1">
    <source>
        <dbReference type="ARBA" id="ARBA00022741"/>
    </source>
</evidence>
<dbReference type="EMBL" id="RXGA01000004">
    <property type="protein sequence ID" value="RWX72740.1"/>
    <property type="molecule type" value="Genomic_DNA"/>
</dbReference>
<dbReference type="Gene3D" id="1.10.10.10">
    <property type="entry name" value="Winged helix-like DNA-binding domain superfamily/Winged helix DNA-binding domain"/>
    <property type="match status" value="1"/>
</dbReference>
<dbReference type="InterPro" id="IPR036390">
    <property type="entry name" value="WH_DNA-bd_sf"/>
</dbReference>
<dbReference type="InterPro" id="IPR055771">
    <property type="entry name" value="DUF7347"/>
</dbReference>
<dbReference type="Pfam" id="PF03477">
    <property type="entry name" value="ATP-cone"/>
    <property type="match status" value="1"/>
</dbReference>
<dbReference type="GO" id="GO:0006260">
    <property type="term" value="P:DNA replication"/>
    <property type="evidence" value="ECO:0007669"/>
    <property type="project" value="InterPro"/>
</dbReference>
<dbReference type="GO" id="GO:0005524">
    <property type="term" value="F:ATP binding"/>
    <property type="evidence" value="ECO:0007669"/>
    <property type="project" value="UniProtKB-UniRule"/>
</dbReference>
<dbReference type="CDD" id="cd00090">
    <property type="entry name" value="HTH_ARSR"/>
    <property type="match status" value="1"/>
</dbReference>
<evidence type="ECO:0000259" key="4">
    <source>
        <dbReference type="PROSITE" id="PS51161"/>
    </source>
</evidence>
<dbReference type="InterPro" id="IPR011991">
    <property type="entry name" value="ArsR-like_HTH"/>
</dbReference>